<dbReference type="Proteomes" id="UP001589813">
    <property type="component" value="Unassembled WGS sequence"/>
</dbReference>
<sequence length="137" mass="15430">MNRHNHSGYKSATSVSDPDDNNKTESNWTKFRLNIWASGAGWLRNGILQGCKIQKIAWSDFTRNIHVARLTAAKAVQNGNPTVLWTAERRSRRDFLRMPKNTKTSGTLFTRNIRVARLTAANAVQNGNPTVFWTAMG</sequence>
<evidence type="ECO:0000313" key="3">
    <source>
        <dbReference type="Proteomes" id="UP001589813"/>
    </source>
</evidence>
<reference evidence="2 3" key="1">
    <citation type="submission" date="2024-09" db="EMBL/GenBank/DDBJ databases">
        <authorList>
            <person name="Sun Q."/>
            <person name="Mori K."/>
        </authorList>
    </citation>
    <scope>NUCLEOTIDE SEQUENCE [LARGE SCALE GENOMIC DNA]</scope>
    <source>
        <strain evidence="2 3">KCTC 23315</strain>
    </source>
</reference>
<dbReference type="EMBL" id="JBHLXP010000001">
    <property type="protein sequence ID" value="MFC0047625.1"/>
    <property type="molecule type" value="Genomic_DNA"/>
</dbReference>
<name>A0ABV6B9T8_9GAMM</name>
<feature type="region of interest" description="Disordered" evidence="1">
    <location>
        <begin position="1"/>
        <end position="23"/>
    </location>
</feature>
<gene>
    <name evidence="2" type="ORF">ACFFJP_04915</name>
</gene>
<dbReference type="RefSeq" id="WP_377241061.1">
    <property type="nucleotide sequence ID" value="NZ_JBHLXP010000001.1"/>
</dbReference>
<accession>A0ABV6B9T8</accession>
<evidence type="ECO:0000313" key="2">
    <source>
        <dbReference type="EMBL" id="MFC0047625.1"/>
    </source>
</evidence>
<evidence type="ECO:0000256" key="1">
    <source>
        <dbReference type="SAM" id="MobiDB-lite"/>
    </source>
</evidence>
<proteinExistence type="predicted"/>
<comment type="caution">
    <text evidence="2">The sequence shown here is derived from an EMBL/GenBank/DDBJ whole genome shotgun (WGS) entry which is preliminary data.</text>
</comment>
<protein>
    <submittedName>
        <fullName evidence="2">Uncharacterized protein</fullName>
    </submittedName>
</protein>
<keyword evidence="3" id="KW-1185">Reference proteome</keyword>
<organism evidence="2 3">
    <name type="scientific">Rheinheimera tilapiae</name>
    <dbReference type="NCBI Taxonomy" id="875043"/>
    <lineage>
        <taxon>Bacteria</taxon>
        <taxon>Pseudomonadati</taxon>
        <taxon>Pseudomonadota</taxon>
        <taxon>Gammaproteobacteria</taxon>
        <taxon>Chromatiales</taxon>
        <taxon>Chromatiaceae</taxon>
        <taxon>Rheinheimera</taxon>
    </lineage>
</organism>